<dbReference type="EMBL" id="MG710485">
    <property type="protein sequence ID" value="AUO31936.1"/>
    <property type="molecule type" value="Genomic_DNA"/>
</dbReference>
<evidence type="ECO:0000313" key="2">
    <source>
        <dbReference type="EMBL" id="AUO31936.1"/>
    </source>
</evidence>
<name>A0A2I6SWI1_BACTI</name>
<keyword evidence="1" id="KW-0812">Transmembrane</keyword>
<proteinExistence type="predicted"/>
<protein>
    <submittedName>
        <fullName evidence="2">Uncharacterized protein</fullName>
    </submittedName>
</protein>
<feature type="transmembrane region" description="Helical" evidence="1">
    <location>
        <begin position="149"/>
        <end position="166"/>
    </location>
</feature>
<keyword evidence="1" id="KW-0472">Membrane</keyword>
<feature type="transmembrane region" description="Helical" evidence="1">
    <location>
        <begin position="124"/>
        <end position="143"/>
    </location>
</feature>
<evidence type="ECO:0000256" key="1">
    <source>
        <dbReference type="SAM" id="Phobius"/>
    </source>
</evidence>
<sequence length="397" mass="46747">MPVFHVWYKKGITDEDKLHQIVRSKNENKAILKSDAYKEGRCIDDVGIEKYECLKAEFGMSLREELFELGWAFRCAKCYQVVGDGIILTKVFRGIFCECCKEQNAKEIDEYSHFRKVIDARLTYIFRISCLLIIIGTCMAGYIYDGISLPGFVMSYLLWCTNWLFYYISVNQSTFEPESDLKKDSIAIGGFTFIPIVINLLVTGEIPNWLYLDWFNSQWLNLSSFLILAVILMIIAYIIIFIFCVLVHEAIPSLIRWLKRQRKSYWIDLNYGDWVIYKGCTCQVISSNTLFHSNRYSVTLDEWSYLSIESITRLDGYFIVENKKNITVFMDEDEIERVATEEEIQQEINRRSKFKIYEFKERYGLEFTCEQYGPELIDNRFYSEGIMFNNTKVKSKD</sequence>
<keyword evidence="1" id="KW-1133">Transmembrane helix</keyword>
<reference evidence="2" key="1">
    <citation type="submission" date="2017-12" db="EMBL/GenBank/DDBJ databases">
        <title>Complete genome sequences of two plasmids found in a Brazilian Bacillus thuringiensis israelensis strain.</title>
        <authorList>
            <person name="Campos F.S."/>
            <person name="Santos G.R."/>
            <person name="Nascimento V.L."/>
            <person name="Correia R.F.T."/>
            <person name="Cangussu A.S.R."/>
            <person name="Ribeiro B.M."/>
            <person name="Aguiar R.W.S."/>
        </authorList>
    </citation>
    <scope>NUCLEOTIDE SEQUENCE</scope>
    <source>
        <strain evidence="2">Bti-UFT6.51</strain>
        <plasmid evidence="2">pBtiUFT6.51.1 complete sequence</plasmid>
    </source>
</reference>
<feature type="transmembrane region" description="Helical" evidence="1">
    <location>
        <begin position="186"/>
        <end position="204"/>
    </location>
</feature>
<organism evidence="2">
    <name type="scientific">Bacillus thuringiensis subsp. israelensis</name>
    <dbReference type="NCBI Taxonomy" id="1430"/>
    <lineage>
        <taxon>Bacteria</taxon>
        <taxon>Bacillati</taxon>
        <taxon>Bacillota</taxon>
        <taxon>Bacilli</taxon>
        <taxon>Bacillales</taxon>
        <taxon>Bacillaceae</taxon>
        <taxon>Bacillus</taxon>
        <taxon>Bacillus cereus group</taxon>
    </lineage>
</organism>
<dbReference type="AlphaFoldDB" id="A0A2I6SWI1"/>
<geneLocation type="plasmid" evidence="2">
    <name>pBtiUFT6.51.1 complete sequence</name>
</geneLocation>
<keyword evidence="2" id="KW-0614">Plasmid</keyword>
<feature type="transmembrane region" description="Helical" evidence="1">
    <location>
        <begin position="224"/>
        <end position="251"/>
    </location>
</feature>
<accession>A0A2I6SWI1</accession>
<dbReference type="RefSeq" id="WP_016097497.1">
    <property type="nucleotide sequence ID" value="NZ_MG710485.1"/>
</dbReference>